<comment type="catalytic activity">
    <reaction evidence="13">
        <text>4-fumarylacetoacetate + H2O = acetoacetate + fumarate + H(+)</text>
        <dbReference type="Rhea" id="RHEA:10244"/>
        <dbReference type="ChEBI" id="CHEBI:13705"/>
        <dbReference type="ChEBI" id="CHEBI:15377"/>
        <dbReference type="ChEBI" id="CHEBI:15378"/>
        <dbReference type="ChEBI" id="CHEBI:18034"/>
        <dbReference type="ChEBI" id="CHEBI:29806"/>
        <dbReference type="EC" id="3.7.1.2"/>
    </reaction>
</comment>
<evidence type="ECO:0000259" key="14">
    <source>
        <dbReference type="Pfam" id="PF01557"/>
    </source>
</evidence>
<dbReference type="AlphaFoldDB" id="A0A9P8XRB6"/>
<feature type="binding site" evidence="12">
    <location>
        <position position="264"/>
    </location>
    <ligand>
        <name>Mg(2+)</name>
        <dbReference type="ChEBI" id="CHEBI:18420"/>
    </ligand>
</feature>
<gene>
    <name evidence="16" type="ORF">B0I36DRAFT_370463</name>
</gene>
<dbReference type="InterPro" id="IPR036462">
    <property type="entry name" value="Fumarylacetoacetase_N_sf"/>
</dbReference>
<evidence type="ECO:0000256" key="8">
    <source>
        <dbReference type="ARBA" id="ARBA00022878"/>
    </source>
</evidence>
<evidence type="ECO:0000313" key="17">
    <source>
        <dbReference type="Proteomes" id="UP000756346"/>
    </source>
</evidence>
<dbReference type="PANTHER" id="PTHR43069:SF5">
    <property type="entry name" value="FUMARYLACETOACETASE"/>
    <property type="match status" value="1"/>
</dbReference>
<dbReference type="SUPFAM" id="SSF63433">
    <property type="entry name" value="Fumarylacetoacetate hydrolase, FAH, N-terminal domain"/>
    <property type="match status" value="1"/>
</dbReference>
<sequence length="438" mass="46701">MVSHPVPVPPGCPFTLAHIPFGIFSTVENAERRVGAAIGDHVVDISVLEQSSFLDDIGLHQLKADLTNNPIGRHDDLGRIAALPAQARSQLRHGLQSWLGNSASPLFVDAGLNEHVFVSRAAATMHRPFNIQDFTDFMCADVHVDNCSKLAGAATPPSHYAMPLGYNGRASSVVIDGEPVHRPHGMVRDPKTLSISFQQSQRVDFEVEIGFFLSQPLPQGRTVSADEAGDYIFGVVLLNDWSARDVQFAEMTPLGPFNGKAFATSISPWVTTLDTLQGSKCASPAADLRKGGSTGAAHLRHSDEKSTWDLEFEVSVSRPKSTSNGPLLTSQSNLRDLRWSPGQMLAHLASSGCGLSTGDLIGSGTISSPNDSPARRTLGCLLELTEGGSVPLGRSSDDEKLTFLKDGDVVAMSAWDSARSFGLAPLSSPLLASQRGGE</sequence>
<proteinExistence type="inferred from homology"/>
<protein>
    <recommendedName>
        <fullName evidence="3 13">Fumarylacetoacetase</fullName>
        <ecNumber evidence="3 13">3.7.1.2</ecNumber>
    </recommendedName>
    <alternativeName>
        <fullName evidence="13">Fumarylacetoacetate hydrolase</fullName>
    </alternativeName>
</protein>
<dbReference type="InterPro" id="IPR015377">
    <property type="entry name" value="Fumarylacetoacetase_N"/>
</dbReference>
<dbReference type="Pfam" id="PF09298">
    <property type="entry name" value="FAA_hydrolase_N"/>
    <property type="match status" value="1"/>
</dbReference>
<comment type="caution">
    <text evidence="16">The sequence shown here is derived from an EMBL/GenBank/DDBJ whole genome shotgun (WGS) entry which is preliminary data.</text>
</comment>
<dbReference type="GO" id="GO:1902000">
    <property type="term" value="P:homogentisate catabolic process"/>
    <property type="evidence" value="ECO:0007669"/>
    <property type="project" value="TreeGrafter"/>
</dbReference>
<feature type="domain" description="Fumarylacetoacetase-like C-terminal" evidence="14">
    <location>
        <begin position="136"/>
        <end position="413"/>
    </location>
</feature>
<comment type="pathway">
    <text evidence="1 13">Amino-acid degradation; L-phenylalanine degradation; acetoacetate and fumarate from L-phenylalanine: step 6/6.</text>
</comment>
<feature type="binding site" evidence="11">
    <location>
        <position position="247"/>
    </location>
    <ligand>
        <name>substrate</name>
    </ligand>
</feature>
<dbReference type="GO" id="GO:0046872">
    <property type="term" value="F:metal ion binding"/>
    <property type="evidence" value="ECO:0007669"/>
    <property type="project" value="UniProtKB-UniRule"/>
</dbReference>
<evidence type="ECO:0000256" key="12">
    <source>
        <dbReference type="PIRSR" id="PIRSR605959-3"/>
    </source>
</evidence>
<dbReference type="InterPro" id="IPR011234">
    <property type="entry name" value="Fumarylacetoacetase-like_C"/>
</dbReference>
<dbReference type="InterPro" id="IPR036663">
    <property type="entry name" value="Fumarylacetoacetase_C_sf"/>
</dbReference>
<dbReference type="Gene3D" id="3.90.850.10">
    <property type="entry name" value="Fumarylacetoacetase-like, C-terminal domain"/>
    <property type="match status" value="1"/>
</dbReference>
<evidence type="ECO:0000256" key="5">
    <source>
        <dbReference type="ARBA" id="ARBA00022801"/>
    </source>
</evidence>
<dbReference type="EC" id="3.7.1.2" evidence="3 13"/>
<evidence type="ECO:0000256" key="13">
    <source>
        <dbReference type="RuleBase" id="RU366008"/>
    </source>
</evidence>
<feature type="binding site" evidence="12">
    <location>
        <position position="206"/>
    </location>
    <ligand>
        <name>Ca(2+)</name>
        <dbReference type="ChEBI" id="CHEBI:29108"/>
    </ligand>
</feature>
<dbReference type="GeneID" id="70189459"/>
<dbReference type="EMBL" id="JAGTJQ010000019">
    <property type="protein sequence ID" value="KAH7009270.1"/>
    <property type="molecule type" value="Genomic_DNA"/>
</dbReference>
<dbReference type="SUPFAM" id="SSF56529">
    <property type="entry name" value="FAH"/>
    <property type="match status" value="1"/>
</dbReference>
<feature type="binding site" evidence="12">
    <location>
        <position position="136"/>
    </location>
    <ligand>
        <name>Ca(2+)</name>
        <dbReference type="ChEBI" id="CHEBI:29108"/>
    </ligand>
</feature>
<dbReference type="Proteomes" id="UP000756346">
    <property type="component" value="Unassembled WGS sequence"/>
</dbReference>
<evidence type="ECO:0000256" key="11">
    <source>
        <dbReference type="PIRSR" id="PIRSR605959-2"/>
    </source>
</evidence>
<dbReference type="GO" id="GO:0006572">
    <property type="term" value="P:L-tyrosine catabolic process"/>
    <property type="evidence" value="ECO:0007669"/>
    <property type="project" value="UniProtKB-UniRule"/>
</dbReference>
<keyword evidence="16" id="KW-0413">Isomerase</keyword>
<evidence type="ECO:0000256" key="10">
    <source>
        <dbReference type="PIRSR" id="PIRSR605959-1"/>
    </source>
</evidence>
<evidence type="ECO:0000256" key="4">
    <source>
        <dbReference type="ARBA" id="ARBA00022723"/>
    </source>
</evidence>
<keyword evidence="7 12" id="KW-0460">Magnesium</keyword>
<keyword evidence="5 13" id="KW-0378">Hydrolase</keyword>
<dbReference type="GO" id="GO:0006559">
    <property type="term" value="P:L-phenylalanine catabolic process"/>
    <property type="evidence" value="ECO:0007669"/>
    <property type="project" value="UniProtKB-UniRule"/>
</dbReference>
<keyword evidence="4 12" id="KW-0479">Metal-binding</keyword>
<feature type="binding site" evidence="11">
    <location>
        <position position="365"/>
    </location>
    <ligand>
        <name>substrate</name>
    </ligand>
</feature>
<dbReference type="RefSeq" id="XP_046003931.1">
    <property type="nucleotide sequence ID" value="XM_046159913.1"/>
</dbReference>
<feature type="active site" description="Proton acceptor" evidence="10">
    <location>
        <position position="143"/>
    </location>
</feature>
<dbReference type="InterPro" id="IPR005959">
    <property type="entry name" value="Fumarylacetoacetase"/>
</dbReference>
<dbReference type="Gene3D" id="2.30.30.230">
    <property type="entry name" value="Fumarylacetoacetase, N-terminal domain"/>
    <property type="match status" value="1"/>
</dbReference>
<feature type="domain" description="Fumarylacetoacetase N-terminal" evidence="15">
    <location>
        <begin position="18"/>
        <end position="128"/>
    </location>
</feature>
<evidence type="ECO:0000256" key="2">
    <source>
        <dbReference type="ARBA" id="ARBA00010211"/>
    </source>
</evidence>
<feature type="binding site" evidence="12">
    <location>
        <position position="260"/>
    </location>
    <ligand>
        <name>Mg(2+)</name>
        <dbReference type="ChEBI" id="CHEBI:18420"/>
    </ligand>
</feature>
<organism evidence="16 17">
    <name type="scientific">Microdochium trichocladiopsis</name>
    <dbReference type="NCBI Taxonomy" id="1682393"/>
    <lineage>
        <taxon>Eukaryota</taxon>
        <taxon>Fungi</taxon>
        <taxon>Dikarya</taxon>
        <taxon>Ascomycota</taxon>
        <taxon>Pezizomycotina</taxon>
        <taxon>Sordariomycetes</taxon>
        <taxon>Xylariomycetidae</taxon>
        <taxon>Xylariales</taxon>
        <taxon>Microdochiaceae</taxon>
        <taxon>Microdochium</taxon>
    </lineage>
</organism>
<evidence type="ECO:0000259" key="15">
    <source>
        <dbReference type="Pfam" id="PF09298"/>
    </source>
</evidence>
<keyword evidence="6 12" id="KW-0106">Calcium</keyword>
<comment type="similarity">
    <text evidence="2 13">Belongs to the FAH family.</text>
</comment>
<dbReference type="Pfam" id="PF01557">
    <property type="entry name" value="FAA_hydrolase"/>
    <property type="match status" value="1"/>
</dbReference>
<accession>A0A9P8XRB6</accession>
<evidence type="ECO:0000256" key="7">
    <source>
        <dbReference type="ARBA" id="ARBA00022842"/>
    </source>
</evidence>
<reference evidence="16" key="1">
    <citation type="journal article" date="2021" name="Nat. Commun.">
        <title>Genetic determinants of endophytism in the Arabidopsis root mycobiome.</title>
        <authorList>
            <person name="Mesny F."/>
            <person name="Miyauchi S."/>
            <person name="Thiergart T."/>
            <person name="Pickel B."/>
            <person name="Atanasova L."/>
            <person name="Karlsson M."/>
            <person name="Huettel B."/>
            <person name="Barry K.W."/>
            <person name="Haridas S."/>
            <person name="Chen C."/>
            <person name="Bauer D."/>
            <person name="Andreopoulos W."/>
            <person name="Pangilinan J."/>
            <person name="LaButti K."/>
            <person name="Riley R."/>
            <person name="Lipzen A."/>
            <person name="Clum A."/>
            <person name="Drula E."/>
            <person name="Henrissat B."/>
            <person name="Kohler A."/>
            <person name="Grigoriev I.V."/>
            <person name="Martin F.M."/>
            <person name="Hacquard S."/>
        </authorList>
    </citation>
    <scope>NUCLEOTIDE SEQUENCE</scope>
    <source>
        <strain evidence="16">MPI-CAGE-CH-0230</strain>
    </source>
</reference>
<dbReference type="PANTHER" id="PTHR43069">
    <property type="entry name" value="FUMARYLACETOACETASE"/>
    <property type="match status" value="1"/>
</dbReference>
<evidence type="ECO:0000256" key="9">
    <source>
        <dbReference type="ARBA" id="ARBA00023232"/>
    </source>
</evidence>
<comment type="cofactor">
    <cofactor evidence="13">
        <name>Mg(2+)</name>
        <dbReference type="ChEBI" id="CHEBI:18420"/>
    </cofactor>
    <cofactor evidence="13">
        <name>Ca(2+)</name>
        <dbReference type="ChEBI" id="CHEBI:29108"/>
    </cofactor>
</comment>
<evidence type="ECO:0000313" key="16">
    <source>
        <dbReference type="EMBL" id="KAH7009270.1"/>
    </source>
</evidence>
<evidence type="ECO:0000256" key="6">
    <source>
        <dbReference type="ARBA" id="ARBA00022837"/>
    </source>
</evidence>
<feature type="binding site" evidence="12">
    <location>
        <position position="240"/>
    </location>
    <ligand>
        <name>Mg(2+)</name>
        <dbReference type="ChEBI" id="CHEBI:18420"/>
    </ligand>
</feature>
<name>A0A9P8XRB6_9PEZI</name>
<feature type="binding site" evidence="12">
    <location>
        <position position="208"/>
    </location>
    <ligand>
        <name>Ca(2+)</name>
        <dbReference type="ChEBI" id="CHEBI:29108"/>
    </ligand>
</feature>
<evidence type="ECO:0000256" key="1">
    <source>
        <dbReference type="ARBA" id="ARBA00004782"/>
    </source>
</evidence>
<dbReference type="GO" id="GO:0004334">
    <property type="term" value="F:fumarylacetoacetase activity"/>
    <property type="evidence" value="ECO:0007669"/>
    <property type="project" value="UniProtKB-UniRule"/>
</dbReference>
<keyword evidence="9 13" id="KW-0585">Phenylalanine catabolism</keyword>
<feature type="binding site" evidence="12">
    <location>
        <position position="240"/>
    </location>
    <ligand>
        <name>Ca(2+)</name>
        <dbReference type="ChEBI" id="CHEBI:29108"/>
    </ligand>
</feature>
<dbReference type="OrthoDB" id="9971669at2759"/>
<evidence type="ECO:0000256" key="3">
    <source>
        <dbReference type="ARBA" id="ARBA00012094"/>
    </source>
</evidence>
<keyword evidence="8 13" id="KW-0828">Tyrosine catabolism</keyword>
<dbReference type="GO" id="GO:0016853">
    <property type="term" value="F:isomerase activity"/>
    <property type="evidence" value="ECO:0007669"/>
    <property type="project" value="UniProtKB-KW"/>
</dbReference>
<keyword evidence="17" id="KW-1185">Reference proteome</keyword>